<sequence length="258" mass="28420">MLQDNIHLTVDLKQYSIHALEIPLLKRNISTSRRLRSEELFVHRDSKDNNPLTPFDFSEANLKRLSAMIQNYPEGAQRSALAAALDIAQRQIGWVPISAMHKVAGLLSVPRMRVYEWATFYTMTKRRFRGKFNVKVCVTTPCMLRGSDCILQVVEEATCCAAGDVSKDGLFGVDIVQCQGACVNAPVVVVDDDYYEDVTITDVQNIIECLKTGGIPQCGPLSGRFASEPITGLTTLVSPPPQPGFGLQEALYIPPSSS</sequence>
<dbReference type="Proteomes" id="UP001652582">
    <property type="component" value="Chromosome 1"/>
</dbReference>
<evidence type="ECO:0000313" key="7">
    <source>
        <dbReference type="Proteomes" id="UP001652582"/>
    </source>
</evidence>
<dbReference type="Gene3D" id="1.10.10.1590">
    <property type="entry name" value="NADH-quinone oxidoreductase subunit E"/>
    <property type="match status" value="1"/>
</dbReference>
<dbReference type="InterPro" id="IPR041921">
    <property type="entry name" value="NuoE_N"/>
</dbReference>
<keyword evidence="3" id="KW-0479">Metal-binding</keyword>
<keyword evidence="4" id="KW-0408">Iron</keyword>
<dbReference type="PANTHER" id="PTHR10371">
    <property type="entry name" value="NADH DEHYDROGENASE UBIQUINONE FLAVOPROTEIN 2, MITOCHONDRIAL"/>
    <property type="match status" value="1"/>
</dbReference>
<dbReference type="InterPro" id="IPR042128">
    <property type="entry name" value="NuoE_dom"/>
</dbReference>
<comment type="similarity">
    <text evidence="1">Belongs to the complex I 24 kDa subunit family.</text>
</comment>
<dbReference type="CDD" id="cd03064">
    <property type="entry name" value="TRX_Fd_NuoE"/>
    <property type="match status" value="1"/>
</dbReference>
<evidence type="ECO:0000256" key="2">
    <source>
        <dbReference type="ARBA" id="ARBA00022714"/>
    </source>
</evidence>
<proteinExistence type="inferred from homology"/>
<dbReference type="SUPFAM" id="SSF52833">
    <property type="entry name" value="Thioredoxin-like"/>
    <property type="match status" value="1"/>
</dbReference>
<dbReference type="RefSeq" id="XP_052737686.1">
    <property type="nucleotide sequence ID" value="XM_052881726.1"/>
</dbReference>
<dbReference type="InterPro" id="IPR036249">
    <property type="entry name" value="Thioredoxin-like_sf"/>
</dbReference>
<dbReference type="NCBIfam" id="TIGR01958">
    <property type="entry name" value="nuoE_fam"/>
    <property type="match status" value="1"/>
</dbReference>
<evidence type="ECO:0000313" key="8">
    <source>
        <dbReference type="RefSeq" id="XP_052737686.1"/>
    </source>
</evidence>
<keyword evidence="7" id="KW-1185">Reference proteome</keyword>
<dbReference type="Gene3D" id="3.40.30.10">
    <property type="entry name" value="Glutaredoxin"/>
    <property type="match status" value="1"/>
</dbReference>
<protein>
    <submittedName>
        <fullName evidence="8">NADH dehydrogenase [ubiquinone] flavoprotein 2, mitochondrial-like</fullName>
    </submittedName>
</protein>
<organism evidence="7 8">
    <name type="scientific">Bicyclus anynana</name>
    <name type="common">Squinting bush brown butterfly</name>
    <dbReference type="NCBI Taxonomy" id="110368"/>
    <lineage>
        <taxon>Eukaryota</taxon>
        <taxon>Metazoa</taxon>
        <taxon>Ecdysozoa</taxon>
        <taxon>Arthropoda</taxon>
        <taxon>Hexapoda</taxon>
        <taxon>Insecta</taxon>
        <taxon>Pterygota</taxon>
        <taxon>Neoptera</taxon>
        <taxon>Endopterygota</taxon>
        <taxon>Lepidoptera</taxon>
        <taxon>Glossata</taxon>
        <taxon>Ditrysia</taxon>
        <taxon>Papilionoidea</taxon>
        <taxon>Nymphalidae</taxon>
        <taxon>Satyrinae</taxon>
        <taxon>Satyrini</taxon>
        <taxon>Mycalesina</taxon>
        <taxon>Bicyclus</taxon>
    </lineage>
</organism>
<gene>
    <name evidence="8" type="primary">LOC112053589</name>
</gene>
<dbReference type="InterPro" id="IPR002023">
    <property type="entry name" value="NuoE-like"/>
</dbReference>
<dbReference type="PANTHER" id="PTHR10371:SF3">
    <property type="entry name" value="NADH DEHYDROGENASE [UBIQUINONE] FLAVOPROTEIN 2, MITOCHONDRIAL"/>
    <property type="match status" value="1"/>
</dbReference>
<evidence type="ECO:0000256" key="5">
    <source>
        <dbReference type="ARBA" id="ARBA00023014"/>
    </source>
</evidence>
<name>A0ABM3LF48_BICAN</name>
<dbReference type="GeneID" id="112053589"/>
<evidence type="ECO:0000256" key="6">
    <source>
        <dbReference type="ARBA" id="ARBA00034078"/>
    </source>
</evidence>
<keyword evidence="5" id="KW-0411">Iron-sulfur</keyword>
<reference evidence="7" key="1">
    <citation type="submission" date="2025-05" db="UniProtKB">
        <authorList>
            <consortium name="RefSeq"/>
        </authorList>
    </citation>
    <scope>NUCLEOTIDE SEQUENCE [LARGE SCALE GENOMIC DNA]</scope>
</reference>
<reference evidence="8" key="2">
    <citation type="submission" date="2025-08" db="UniProtKB">
        <authorList>
            <consortium name="RefSeq"/>
        </authorList>
    </citation>
    <scope>IDENTIFICATION</scope>
</reference>
<evidence type="ECO:0000256" key="1">
    <source>
        <dbReference type="ARBA" id="ARBA00010643"/>
    </source>
</evidence>
<dbReference type="Pfam" id="PF01257">
    <property type="entry name" value="2Fe-2S_thioredx"/>
    <property type="match status" value="1"/>
</dbReference>
<comment type="cofactor">
    <cofactor evidence="6">
        <name>[2Fe-2S] cluster</name>
        <dbReference type="ChEBI" id="CHEBI:190135"/>
    </cofactor>
</comment>
<evidence type="ECO:0000256" key="4">
    <source>
        <dbReference type="ARBA" id="ARBA00023004"/>
    </source>
</evidence>
<keyword evidence="2" id="KW-0001">2Fe-2S</keyword>
<evidence type="ECO:0000256" key="3">
    <source>
        <dbReference type="ARBA" id="ARBA00022723"/>
    </source>
</evidence>
<accession>A0ABM3LF48</accession>